<evidence type="ECO:0000313" key="1">
    <source>
        <dbReference type="EMBL" id="ABP74433.1"/>
    </source>
</evidence>
<dbReference type="AlphaFoldDB" id="A4Y3A0"/>
<reference evidence="1" key="1">
    <citation type="submission" date="2007-04" db="EMBL/GenBank/DDBJ databases">
        <title>Complete sequence of Shewanella putrefaciens CN-32.</title>
        <authorList>
            <consortium name="US DOE Joint Genome Institute"/>
            <person name="Copeland A."/>
            <person name="Lucas S."/>
            <person name="Lapidus A."/>
            <person name="Barry K."/>
            <person name="Detter J.C."/>
            <person name="Glavina del Rio T."/>
            <person name="Hammon N."/>
            <person name="Israni S."/>
            <person name="Dalin E."/>
            <person name="Tice H."/>
            <person name="Pitluck S."/>
            <person name="Chain P."/>
            <person name="Malfatti S."/>
            <person name="Shin M."/>
            <person name="Vergez L."/>
            <person name="Schmutz J."/>
            <person name="Larimer F."/>
            <person name="Land M."/>
            <person name="Hauser L."/>
            <person name="Kyrpides N."/>
            <person name="Mikhailova N."/>
            <person name="Romine M.F."/>
            <person name="Fredrickson J."/>
            <person name="Tiedje J."/>
            <person name="Richardson P."/>
        </authorList>
    </citation>
    <scope>NUCLEOTIDE SEQUENCE [LARGE SCALE GENOMIC DNA]</scope>
    <source>
        <strain evidence="1">CN-32</strain>
    </source>
</reference>
<proteinExistence type="predicted"/>
<name>A4Y3A0_SHEPC</name>
<dbReference type="KEGG" id="spc:Sputcn32_0703"/>
<protein>
    <submittedName>
        <fullName evidence="1">Uncharacterized protein</fullName>
    </submittedName>
</protein>
<organism evidence="1">
    <name type="scientific">Shewanella putrefaciens (strain CN-32 / ATCC BAA-453)</name>
    <dbReference type="NCBI Taxonomy" id="319224"/>
    <lineage>
        <taxon>Bacteria</taxon>
        <taxon>Pseudomonadati</taxon>
        <taxon>Pseudomonadota</taxon>
        <taxon>Gammaproteobacteria</taxon>
        <taxon>Alteromonadales</taxon>
        <taxon>Shewanellaceae</taxon>
        <taxon>Shewanella</taxon>
    </lineage>
</organism>
<sequence>MSIETIYFKESIAEQTIRNLHEKDLLIPFFGAGFTKGSASNRATVPDANKMIESIKRIAMQNNKKLDEYEDISSINDLKTAYQVLLDEEYVENIKRRTFLENSFSNVRIEFEKKKLLKKGWKRIYTFNIDDGIEKTNLGYQVICPFRDVSMEFIEGNKCLMKIHGDITEYLKYNDTSIIFSWLEYAKSIEDNKAMVNILMADAKNSSLLFIGCSLDKEIDLMLVAAKHRFENSIFLMKGQPNLSNRKNLETYGIKKVIWFDEYEEIYKWLNMVISDEVTNEKHETINIEAIKGTRESTIKYISNGGPVIRGKNEITLNDSNTKRDIIDDIRKSLSNYNIIIIEGRRFSGKTTLAVDIYQTFSEYRSYIYHNNMICNADNLESDIKGTGKLFIVDTDTIHNSRLEKIFKNISKENKLIIFSKSININSLINTLEKSQTTYFSFLLSDKLSKSETETVNKSLDNIGVMHYSNNKNLLDNAWGFCREYEQEIGGQKLFNTEIDSTLFKVLLLLQNKDYIDENIIRSACNEKYLSIDAIVEASGVVLEKTIQGNTAYISCNAKTWSISALESKSRTLEKKAELISDCIQSLVENGYTETADDLIRFSKLNEIFGGMSHGASSLIRLVHLNIRPTFSKSSHYWLQKSKCELIAGKTAEDINSGILDAKKVINDNKEKKNRTYYSAILVLAQLKGKEFVVTNNNHSLIEMLDLYLESLENRANNIGYIEKVKQKFKERKSDIYKSISALKDGKAGVLSLTRIDDIDYLISNFSN</sequence>
<dbReference type="HOGENOM" id="CLU_334269_0_0_6"/>
<accession>A4Y3A0</accession>
<gene>
    <name evidence="1" type="ordered locus">Sputcn32_0703</name>
</gene>
<dbReference type="Pfam" id="PF13289">
    <property type="entry name" value="SIR2_2"/>
    <property type="match status" value="1"/>
</dbReference>
<dbReference type="EMBL" id="CP000681">
    <property type="protein sequence ID" value="ABP74433.1"/>
    <property type="molecule type" value="Genomic_DNA"/>
</dbReference>
<dbReference type="eggNOG" id="ENOG5032TBQ">
    <property type="taxonomic scope" value="Bacteria"/>
</dbReference>